<evidence type="ECO:0000256" key="5">
    <source>
        <dbReference type="SAM" id="Coils"/>
    </source>
</evidence>
<evidence type="ECO:0008006" key="11">
    <source>
        <dbReference type="Google" id="ProtNLM"/>
    </source>
</evidence>
<evidence type="ECO:0000256" key="4">
    <source>
        <dbReference type="ARBA" id="ARBA00023054"/>
    </source>
</evidence>
<dbReference type="InterPro" id="IPR008532">
    <property type="entry name" value="NFACT_RNA-bd"/>
</dbReference>
<gene>
    <name evidence="9" type="ORF">TWF970_001737</name>
</gene>
<dbReference type="Pfam" id="PF11923">
    <property type="entry name" value="NFACT-C"/>
    <property type="match status" value="1"/>
</dbReference>
<dbReference type="EMBL" id="JAABOJ010000013">
    <property type="protein sequence ID" value="KAF3282327.1"/>
    <property type="molecule type" value="Genomic_DNA"/>
</dbReference>
<dbReference type="Gene3D" id="2.30.310.10">
    <property type="entry name" value="ibrinogen binding protein from staphylococcus aureus domain"/>
    <property type="match status" value="1"/>
</dbReference>
<evidence type="ECO:0000313" key="9">
    <source>
        <dbReference type="EMBL" id="KAF3282327.1"/>
    </source>
</evidence>
<dbReference type="Proteomes" id="UP000474640">
    <property type="component" value="Unassembled WGS sequence"/>
</dbReference>
<organism evidence="9 10">
    <name type="scientific">Orbilia oligospora</name>
    <name type="common">Nematode-trapping fungus</name>
    <name type="synonym">Arthrobotrys oligospora</name>
    <dbReference type="NCBI Taxonomy" id="2813651"/>
    <lineage>
        <taxon>Eukaryota</taxon>
        <taxon>Fungi</taxon>
        <taxon>Dikarya</taxon>
        <taxon>Ascomycota</taxon>
        <taxon>Pezizomycotina</taxon>
        <taxon>Orbiliomycetes</taxon>
        <taxon>Orbiliales</taxon>
        <taxon>Orbiliaceae</taxon>
        <taxon>Orbilia</taxon>
    </lineage>
</organism>
<evidence type="ECO:0000259" key="8">
    <source>
        <dbReference type="Pfam" id="PF11923"/>
    </source>
</evidence>
<dbReference type="GO" id="GO:1990112">
    <property type="term" value="C:RQC complex"/>
    <property type="evidence" value="ECO:0007669"/>
    <property type="project" value="TreeGrafter"/>
</dbReference>
<feature type="coiled-coil region" evidence="5">
    <location>
        <begin position="987"/>
        <end position="1035"/>
    </location>
</feature>
<keyword evidence="3" id="KW-0963">Cytoplasm</keyword>
<dbReference type="InterPro" id="IPR051608">
    <property type="entry name" value="RQC_Subunit_NEMF"/>
</dbReference>
<dbReference type="AlphaFoldDB" id="A0A7C8RAR6"/>
<name>A0A7C8RAR6_ORBOL</name>
<evidence type="ECO:0000256" key="3">
    <source>
        <dbReference type="ARBA" id="ARBA00022490"/>
    </source>
</evidence>
<comment type="caution">
    <text evidence="9">The sequence shown here is derived from an EMBL/GenBank/DDBJ whole genome shotgun (WGS) entry which is preliminary data.</text>
</comment>
<evidence type="ECO:0000313" key="10">
    <source>
        <dbReference type="Proteomes" id="UP000474640"/>
    </source>
</evidence>
<feature type="compositionally biased region" description="Acidic residues" evidence="6">
    <location>
        <begin position="528"/>
        <end position="548"/>
    </location>
</feature>
<dbReference type="GO" id="GO:0072344">
    <property type="term" value="P:rescue of stalled ribosome"/>
    <property type="evidence" value="ECO:0007669"/>
    <property type="project" value="TreeGrafter"/>
</dbReference>
<feature type="region of interest" description="Disordered" evidence="6">
    <location>
        <begin position="778"/>
        <end position="978"/>
    </location>
</feature>
<protein>
    <recommendedName>
        <fullName evidence="11">NFACT RNA-binding domain-containing protein</fullName>
    </recommendedName>
</protein>
<evidence type="ECO:0000256" key="2">
    <source>
        <dbReference type="ARBA" id="ARBA00008318"/>
    </source>
</evidence>
<reference evidence="9 10" key="1">
    <citation type="submission" date="2020-01" db="EMBL/GenBank/DDBJ databases">
        <authorList>
            <person name="Palmer J.M."/>
        </authorList>
    </citation>
    <scope>NUCLEOTIDE SEQUENCE [LARGE SCALE GENOMIC DNA]</scope>
    <source>
        <strain evidence="9 10">TWF970</strain>
    </source>
</reference>
<evidence type="ECO:0000259" key="7">
    <source>
        <dbReference type="Pfam" id="PF05670"/>
    </source>
</evidence>
<feature type="compositionally biased region" description="Low complexity" evidence="6">
    <location>
        <begin position="885"/>
        <end position="897"/>
    </location>
</feature>
<dbReference type="PANTHER" id="PTHR15239:SF6">
    <property type="entry name" value="RIBOSOME QUALITY CONTROL COMPLEX SUBUNIT NEMF"/>
    <property type="match status" value="1"/>
</dbReference>
<feature type="compositionally biased region" description="Acidic residues" evidence="6">
    <location>
        <begin position="830"/>
        <end position="841"/>
    </location>
</feature>
<dbReference type="GO" id="GO:0043023">
    <property type="term" value="F:ribosomal large subunit binding"/>
    <property type="evidence" value="ECO:0007669"/>
    <property type="project" value="TreeGrafter"/>
</dbReference>
<accession>A0A7C8RAR6</accession>
<comment type="subcellular location">
    <subcellularLocation>
        <location evidence="1">Cytoplasm</location>
    </subcellularLocation>
</comment>
<dbReference type="OrthoDB" id="207084at2759"/>
<dbReference type="GO" id="GO:0000049">
    <property type="term" value="F:tRNA binding"/>
    <property type="evidence" value="ECO:0007669"/>
    <property type="project" value="TreeGrafter"/>
</dbReference>
<feature type="region of interest" description="Disordered" evidence="6">
    <location>
        <begin position="527"/>
        <end position="555"/>
    </location>
</feature>
<dbReference type="Pfam" id="PF05833">
    <property type="entry name" value="NFACT_N"/>
    <property type="match status" value="1"/>
</dbReference>
<comment type="similarity">
    <text evidence="2">Belongs to the NEMF family.</text>
</comment>
<dbReference type="PANTHER" id="PTHR15239">
    <property type="entry name" value="NUCLEAR EXPORT MEDIATOR FACTOR NEMF"/>
    <property type="match status" value="1"/>
</dbReference>
<proteinExistence type="inferred from homology"/>
<keyword evidence="4 5" id="KW-0175">Coiled coil</keyword>
<dbReference type="GO" id="GO:0005737">
    <property type="term" value="C:cytoplasm"/>
    <property type="evidence" value="ECO:0007669"/>
    <property type="project" value="UniProtKB-SubCell"/>
</dbReference>
<feature type="domain" description="NFACT protein C-terminal" evidence="8">
    <location>
        <begin position="1078"/>
        <end position="1181"/>
    </location>
</feature>
<dbReference type="Pfam" id="PF05670">
    <property type="entry name" value="NFACT-R_1"/>
    <property type="match status" value="1"/>
</dbReference>
<feature type="region of interest" description="Disordered" evidence="6">
    <location>
        <begin position="1130"/>
        <end position="1151"/>
    </location>
</feature>
<sequence length="1207" mass="133433">MKQRFSSLDVQVITHELHHHLLSHRLSNIHDLSSRTFQFKFTSSATQTKHILIVDSGFRCHLTNFARNVAASPSGFVEKLRKCLKTRRVTGIRQVGSDRIVELQFGIVGDNAAATTSATTATGGGVGGGEGGAEGGVEIKGIPHVGGYRLFFEFFAGGNIILTDASFKIITLLRIVPEGPNQPKIARGETYTISSTSTTFGSLYTNTSNAQIKQALKSHLEKRENEEKKGIDDLKDWQKKKLKKTRKDDGLNRVLGAVMTEFSSTLIEHCLLTVGVDPDLKAGEVVGDDAIIDKVAEGFKLAETMVKDIVENKEVIGWIIAKKPSPKTEKADTEDNGTKSKKNKKKKVAFGDAGIKEAEDELEAMLELDEDITPQTDASGYIYDDFHPFLPTQFKDKPNVHTIPITTYNKTVDSFFSSIESQKLEQKTAEKKSLAAKRLANARNEHKNKIESLKSAQEVHVRKAQAIEANVERVEEVIDAVNGLIAQGMDWTEIRSLVEREKSAGNGVAEMIRDVKFMENTVVVRLYEEEEEDDSDDDDDESGSEDGNGEEKGGRSHLDIEIDLALTGYANARIYYEQKRSAAVKETKTLQSSAKALKSTEKKIQKDLKQAYKAEKMELRTLRRQGWWEKFYWFRSSEGYLVLGAKDPTQADMLYKKYFKKGDAWVHAEVPGSCHVVVKNKVEDVNSPIPPGTLSQAGSLAVASSDAWEKKMVISAWWAGYEQVGKIGAGGIVLGTGEFVVKGEKKWLPPAMLVMGFAVGWLLADGEGGEDEDIVEEERTNLPEVSNSEEEKVEQKEDSDDDEEFPDTKLESEEEEAEAEASSSVKNPPADEESDDNDDEFPDTKLEDPSLEENTRSQEEQDEESDTLDALPNGRNEHPSLIDRTAASSPTPSVTSTITGGRHLSAKEKRDIKKAKAKGLSLPASALATPNGSRPPVGRKQMQKAPAAPRNLSSKTAQQQVRGKKGKAKKIAEKYGDQDDEDRELALKLLGNAKKETEAAAEALENEKDKKADKIREMEEKQLRLKLQVEKMRSQVLADEEARALTKEKYLDFEEELDEGNALKMVDLRRVVGEVKLADMDRVVDAIPICAPWSALQRFEWKVKLQPGTQKKGKAIREVVERWGKEVVDKKKKPFPPKAGSDQGGQISEVAEKARREKELIRAWKEAELVQGVPVGKVKIMMPGVAEDKGKGGKGGGKSGGGKKGKK</sequence>
<feature type="region of interest" description="Disordered" evidence="6">
    <location>
        <begin position="1184"/>
        <end position="1207"/>
    </location>
</feature>
<feature type="compositionally biased region" description="Basic and acidic residues" evidence="6">
    <location>
        <begin position="842"/>
        <end position="859"/>
    </location>
</feature>
<feature type="domain" description="NFACT RNA-binding" evidence="7">
    <location>
        <begin position="630"/>
        <end position="743"/>
    </location>
</feature>
<evidence type="ECO:0000256" key="6">
    <source>
        <dbReference type="SAM" id="MobiDB-lite"/>
    </source>
</evidence>
<dbReference type="InterPro" id="IPR021846">
    <property type="entry name" value="NFACT-C"/>
</dbReference>
<evidence type="ECO:0000256" key="1">
    <source>
        <dbReference type="ARBA" id="ARBA00004496"/>
    </source>
</evidence>
<dbReference type="GO" id="GO:1990116">
    <property type="term" value="P:ribosome-associated ubiquitin-dependent protein catabolic process"/>
    <property type="evidence" value="ECO:0007669"/>
    <property type="project" value="TreeGrafter"/>
</dbReference>